<dbReference type="SMART" id="SM00116">
    <property type="entry name" value="CBS"/>
    <property type="match status" value="2"/>
</dbReference>
<dbReference type="InterPro" id="IPR000644">
    <property type="entry name" value="CBS_dom"/>
</dbReference>
<name>A0A9W6VPM4_9ACTN</name>
<reference evidence="4" key="1">
    <citation type="submission" date="2023-03" db="EMBL/GenBank/DDBJ databases">
        <title>Actinoallomurus iriomotensis NBRC 103681.</title>
        <authorList>
            <person name="Ichikawa N."/>
            <person name="Sato H."/>
            <person name="Tonouchi N."/>
        </authorList>
    </citation>
    <scope>NUCLEOTIDE SEQUENCE</scope>
    <source>
        <strain evidence="4">NBRC 103681</strain>
    </source>
</reference>
<dbReference type="PANTHER" id="PTHR43080">
    <property type="entry name" value="CBS DOMAIN-CONTAINING PROTEIN CBSX3, MITOCHONDRIAL"/>
    <property type="match status" value="1"/>
</dbReference>
<protein>
    <submittedName>
        <fullName evidence="4">Oxidoreductase</fullName>
    </submittedName>
</protein>
<dbReference type="Gene3D" id="3.10.580.10">
    <property type="entry name" value="CBS-domain"/>
    <property type="match status" value="1"/>
</dbReference>
<dbReference type="CDD" id="cd04622">
    <property type="entry name" value="CBS_pair_HRP1_like"/>
    <property type="match status" value="1"/>
</dbReference>
<evidence type="ECO:0000313" key="5">
    <source>
        <dbReference type="Proteomes" id="UP001165135"/>
    </source>
</evidence>
<dbReference type="SUPFAM" id="SSF54631">
    <property type="entry name" value="CBS-domain pair"/>
    <property type="match status" value="1"/>
</dbReference>
<evidence type="ECO:0000259" key="3">
    <source>
        <dbReference type="PROSITE" id="PS51371"/>
    </source>
</evidence>
<gene>
    <name evidence="4" type="ORF">Airi01_041120</name>
</gene>
<feature type="domain" description="CBS" evidence="3">
    <location>
        <begin position="73"/>
        <end position="132"/>
    </location>
</feature>
<dbReference type="PROSITE" id="PS51371">
    <property type="entry name" value="CBS"/>
    <property type="match status" value="2"/>
</dbReference>
<dbReference type="PANTHER" id="PTHR43080:SF2">
    <property type="entry name" value="CBS DOMAIN-CONTAINING PROTEIN"/>
    <property type="match status" value="1"/>
</dbReference>
<dbReference type="RefSeq" id="WP_285623352.1">
    <property type="nucleotide sequence ID" value="NZ_BSTJ01000004.1"/>
</dbReference>
<dbReference type="EMBL" id="BSTJ01000004">
    <property type="protein sequence ID" value="GLY75845.1"/>
    <property type="molecule type" value="Genomic_DNA"/>
</dbReference>
<dbReference type="AlphaFoldDB" id="A0A9W6VPM4"/>
<evidence type="ECO:0000313" key="4">
    <source>
        <dbReference type="EMBL" id="GLY75845.1"/>
    </source>
</evidence>
<feature type="domain" description="CBS" evidence="3">
    <location>
        <begin position="9"/>
        <end position="65"/>
    </location>
</feature>
<dbReference type="InterPro" id="IPR051257">
    <property type="entry name" value="Diverse_CBS-Domain"/>
</dbReference>
<dbReference type="InterPro" id="IPR046342">
    <property type="entry name" value="CBS_dom_sf"/>
</dbReference>
<evidence type="ECO:0000256" key="1">
    <source>
        <dbReference type="ARBA" id="ARBA00023122"/>
    </source>
</evidence>
<dbReference type="Pfam" id="PF00571">
    <property type="entry name" value="CBS"/>
    <property type="match status" value="2"/>
</dbReference>
<sequence length="137" mass="14466">MAQKVSDVMTPAPVSVSGQTSLSHAAGLMRAHDIGVVLILDDGRLLGMVTDRDIVIRAVADGRDVTQTTVAEICSCDLITVSPDDDADTALRSMRDHSIRRLPVVEDDRPVGVLSITDLAAGGDALSPASATRGRFW</sequence>
<dbReference type="Proteomes" id="UP001165135">
    <property type="component" value="Unassembled WGS sequence"/>
</dbReference>
<evidence type="ECO:0000256" key="2">
    <source>
        <dbReference type="PROSITE-ProRule" id="PRU00703"/>
    </source>
</evidence>
<comment type="caution">
    <text evidence="4">The sequence shown here is derived from an EMBL/GenBank/DDBJ whole genome shotgun (WGS) entry which is preliminary data.</text>
</comment>
<proteinExistence type="predicted"/>
<accession>A0A9W6VPM4</accession>
<organism evidence="4 5">
    <name type="scientific">Actinoallomurus iriomotensis</name>
    <dbReference type="NCBI Taxonomy" id="478107"/>
    <lineage>
        <taxon>Bacteria</taxon>
        <taxon>Bacillati</taxon>
        <taxon>Actinomycetota</taxon>
        <taxon>Actinomycetes</taxon>
        <taxon>Streptosporangiales</taxon>
        <taxon>Thermomonosporaceae</taxon>
        <taxon>Actinoallomurus</taxon>
    </lineage>
</organism>
<keyword evidence="1 2" id="KW-0129">CBS domain</keyword>